<comment type="caution">
    <text evidence="2">The sequence shown here is derived from an EMBL/GenBank/DDBJ whole genome shotgun (WGS) entry which is preliminary data.</text>
</comment>
<organism evidence="2 3">
    <name type="scientific">Oedothorax gibbosus</name>
    <dbReference type="NCBI Taxonomy" id="931172"/>
    <lineage>
        <taxon>Eukaryota</taxon>
        <taxon>Metazoa</taxon>
        <taxon>Ecdysozoa</taxon>
        <taxon>Arthropoda</taxon>
        <taxon>Chelicerata</taxon>
        <taxon>Arachnida</taxon>
        <taxon>Araneae</taxon>
        <taxon>Araneomorphae</taxon>
        <taxon>Entelegynae</taxon>
        <taxon>Araneoidea</taxon>
        <taxon>Linyphiidae</taxon>
        <taxon>Erigoninae</taxon>
        <taxon>Oedothorax</taxon>
    </lineage>
</organism>
<dbReference type="AlphaFoldDB" id="A0AAV6TDZ0"/>
<feature type="region of interest" description="Disordered" evidence="1">
    <location>
        <begin position="1"/>
        <end position="51"/>
    </location>
</feature>
<feature type="compositionally biased region" description="Basic and acidic residues" evidence="1">
    <location>
        <begin position="1"/>
        <end position="12"/>
    </location>
</feature>
<reference evidence="2 3" key="1">
    <citation type="journal article" date="2022" name="Nat. Ecol. Evol.">
        <title>A masculinizing supergene underlies an exaggerated male reproductive morph in a spider.</title>
        <authorList>
            <person name="Hendrickx F."/>
            <person name="De Corte Z."/>
            <person name="Sonet G."/>
            <person name="Van Belleghem S.M."/>
            <person name="Kostlbacher S."/>
            <person name="Vangestel C."/>
        </authorList>
    </citation>
    <scope>NUCLEOTIDE SEQUENCE [LARGE SCALE GENOMIC DNA]</scope>
    <source>
        <strain evidence="2">W744_W776</strain>
    </source>
</reference>
<gene>
    <name evidence="2" type="ORF">JTE90_010270</name>
</gene>
<dbReference type="EMBL" id="JAFNEN010006268">
    <property type="protein sequence ID" value="KAG8156161.1"/>
    <property type="molecule type" value="Genomic_DNA"/>
</dbReference>
<protein>
    <submittedName>
        <fullName evidence="2">Uncharacterized protein</fullName>
    </submittedName>
</protein>
<evidence type="ECO:0000313" key="3">
    <source>
        <dbReference type="Proteomes" id="UP000827092"/>
    </source>
</evidence>
<evidence type="ECO:0000256" key="1">
    <source>
        <dbReference type="SAM" id="MobiDB-lite"/>
    </source>
</evidence>
<sequence>MNLSADADRAPYKEGSALGARRRDPYGSTFRSNRVSKETMESSGISLTPGASTSHLFTTPLMSLKNSGNSVKSKGLLSPLIFQVRSLGAVSLDRR</sequence>
<evidence type="ECO:0000313" key="2">
    <source>
        <dbReference type="EMBL" id="KAG8156161.1"/>
    </source>
</evidence>
<accession>A0AAV6TDZ0</accession>
<name>A0AAV6TDZ0_9ARAC</name>
<dbReference type="Proteomes" id="UP000827092">
    <property type="component" value="Unassembled WGS sequence"/>
</dbReference>
<feature type="compositionally biased region" description="Polar residues" evidence="1">
    <location>
        <begin position="41"/>
        <end position="51"/>
    </location>
</feature>
<keyword evidence="3" id="KW-1185">Reference proteome</keyword>
<proteinExistence type="predicted"/>